<comment type="caution">
    <text evidence="1">The sequence shown here is derived from an EMBL/GenBank/DDBJ whole genome shotgun (WGS) entry which is preliminary data.</text>
</comment>
<dbReference type="AlphaFoldDB" id="A0A9X1HY04"/>
<proteinExistence type="predicted"/>
<dbReference type="Proteomes" id="UP001139199">
    <property type="component" value="Unassembled WGS sequence"/>
</dbReference>
<sequence>MSPHFCKVGKIKPNLSKLLSLKELENMIENFVDDVSKVDYKQDLGQLA</sequence>
<reference evidence="1" key="1">
    <citation type="submission" date="2021-10" db="EMBL/GenBank/DDBJ databases">
        <title>Tamlana sargassums sp. nov., and Tamlana laminarinivorans sp. nov., two new bacteria isolated from the brown alga.</title>
        <authorList>
            <person name="Li J."/>
        </authorList>
    </citation>
    <scope>NUCLEOTIDE SEQUENCE</scope>
    <source>
        <strain evidence="1">PT2-4</strain>
    </source>
</reference>
<evidence type="ECO:0000313" key="2">
    <source>
        <dbReference type="Proteomes" id="UP001139199"/>
    </source>
</evidence>
<gene>
    <name evidence="1" type="ORF">LG649_03290</name>
</gene>
<organism evidence="1 2">
    <name type="scientific">Neotamlana laminarinivorans</name>
    <dbReference type="NCBI Taxonomy" id="2883124"/>
    <lineage>
        <taxon>Bacteria</taxon>
        <taxon>Pseudomonadati</taxon>
        <taxon>Bacteroidota</taxon>
        <taxon>Flavobacteriia</taxon>
        <taxon>Flavobacteriales</taxon>
        <taxon>Flavobacteriaceae</taxon>
        <taxon>Neotamlana</taxon>
    </lineage>
</organism>
<dbReference type="RefSeq" id="WP_226540868.1">
    <property type="nucleotide sequence ID" value="NZ_JAJAPW010000001.1"/>
</dbReference>
<keyword evidence="2" id="KW-1185">Reference proteome</keyword>
<dbReference type="EMBL" id="JAJAPW010000001">
    <property type="protein sequence ID" value="MCB4797851.1"/>
    <property type="molecule type" value="Genomic_DNA"/>
</dbReference>
<name>A0A9X1HY04_9FLAO</name>
<protein>
    <submittedName>
        <fullName evidence="1">Uncharacterized protein</fullName>
    </submittedName>
</protein>
<evidence type="ECO:0000313" key="1">
    <source>
        <dbReference type="EMBL" id="MCB4797851.1"/>
    </source>
</evidence>
<accession>A0A9X1HY04</accession>